<name>A0A402A9T4_9CHLR</name>
<dbReference type="PANTHER" id="PTHR30146">
    <property type="entry name" value="LACI-RELATED TRANSCRIPTIONAL REPRESSOR"/>
    <property type="match status" value="1"/>
</dbReference>
<dbReference type="InterPro" id="IPR028082">
    <property type="entry name" value="Peripla_BP_I"/>
</dbReference>
<dbReference type="Gene3D" id="1.10.260.40">
    <property type="entry name" value="lambda repressor-like DNA-binding domains"/>
    <property type="match status" value="1"/>
</dbReference>
<organism evidence="5 6">
    <name type="scientific">Tengunoibacter tsumagoiensis</name>
    <dbReference type="NCBI Taxonomy" id="2014871"/>
    <lineage>
        <taxon>Bacteria</taxon>
        <taxon>Bacillati</taxon>
        <taxon>Chloroflexota</taxon>
        <taxon>Ktedonobacteria</taxon>
        <taxon>Ktedonobacterales</taxon>
        <taxon>Dictyobacteraceae</taxon>
        <taxon>Tengunoibacter</taxon>
    </lineage>
</organism>
<dbReference type="Gene3D" id="3.40.50.2300">
    <property type="match status" value="2"/>
</dbReference>
<accession>A0A402A9T4</accession>
<dbReference type="AlphaFoldDB" id="A0A402A9T4"/>
<reference evidence="6" key="1">
    <citation type="submission" date="2018-12" db="EMBL/GenBank/DDBJ databases">
        <title>Tengunoibacter tsumagoiensis gen. nov., sp. nov., Dictyobacter kobayashii sp. nov., D. alpinus sp. nov., and D. joshuensis sp. nov. and description of Dictyobacteraceae fam. nov. within the order Ktedonobacterales isolated from Tengu-no-mugimeshi.</title>
        <authorList>
            <person name="Wang C.M."/>
            <person name="Zheng Y."/>
            <person name="Sakai Y."/>
            <person name="Toyoda A."/>
            <person name="Minakuchi Y."/>
            <person name="Abe K."/>
            <person name="Yokota A."/>
            <person name="Yabe S."/>
        </authorList>
    </citation>
    <scope>NUCLEOTIDE SEQUENCE [LARGE SCALE GENOMIC DNA]</scope>
    <source>
        <strain evidence="6">Uno3</strain>
    </source>
</reference>
<dbReference type="SUPFAM" id="SSF47413">
    <property type="entry name" value="lambda repressor-like DNA-binding domains"/>
    <property type="match status" value="1"/>
</dbReference>
<dbReference type="OrthoDB" id="9788209at2"/>
<evidence type="ECO:0000256" key="1">
    <source>
        <dbReference type="ARBA" id="ARBA00023015"/>
    </source>
</evidence>
<keyword evidence="6" id="KW-1185">Reference proteome</keyword>
<dbReference type="CDD" id="cd06267">
    <property type="entry name" value="PBP1_LacI_sugar_binding-like"/>
    <property type="match status" value="1"/>
</dbReference>
<dbReference type="GO" id="GO:0000976">
    <property type="term" value="F:transcription cis-regulatory region binding"/>
    <property type="evidence" value="ECO:0007669"/>
    <property type="project" value="TreeGrafter"/>
</dbReference>
<dbReference type="InterPro" id="IPR010982">
    <property type="entry name" value="Lambda_DNA-bd_dom_sf"/>
</dbReference>
<evidence type="ECO:0000259" key="4">
    <source>
        <dbReference type="PROSITE" id="PS50932"/>
    </source>
</evidence>
<dbReference type="InterPro" id="IPR046335">
    <property type="entry name" value="LacI/GalR-like_sensor"/>
</dbReference>
<dbReference type="EMBL" id="BIFR01000002">
    <property type="protein sequence ID" value="GCE15900.1"/>
    <property type="molecule type" value="Genomic_DNA"/>
</dbReference>
<keyword evidence="2" id="KW-0238">DNA-binding</keyword>
<evidence type="ECO:0000256" key="3">
    <source>
        <dbReference type="ARBA" id="ARBA00023163"/>
    </source>
</evidence>
<dbReference type="PANTHER" id="PTHR30146:SF109">
    <property type="entry name" value="HTH-TYPE TRANSCRIPTIONAL REGULATOR GALS"/>
    <property type="match status" value="1"/>
</dbReference>
<dbReference type="RefSeq" id="WP_126583303.1">
    <property type="nucleotide sequence ID" value="NZ_BIFR01000002.1"/>
</dbReference>
<gene>
    <name evidence="5" type="primary">purR</name>
    <name evidence="5" type="ORF">KTT_57590</name>
</gene>
<evidence type="ECO:0000313" key="5">
    <source>
        <dbReference type="EMBL" id="GCE15900.1"/>
    </source>
</evidence>
<dbReference type="PROSITE" id="PS50932">
    <property type="entry name" value="HTH_LACI_2"/>
    <property type="match status" value="1"/>
</dbReference>
<keyword evidence="1" id="KW-0805">Transcription regulation</keyword>
<dbReference type="Proteomes" id="UP000287352">
    <property type="component" value="Unassembled WGS sequence"/>
</dbReference>
<sequence>MTEQRSHKRRAPSLEDVARIAGVNRVTASIALRRGSRDTTREGTRISEATRQRVVEAADSLGYSPNAIALALRRQSTGLIGFYGGYGEWMNAHLPFIAELINGLQFGCVKRQHHLLFYTGFEDHTVDERYRILANGSIDGLIVFPAPSHIALLERLAHSHVPLIAIANPQPAIPSVTVDNAHGSYLLAEHLAAQGHRRVLYRCGNFDHTSASIRRNAFLEAAQKFGLEVIISPPETLPGNLTAFERELLQQPRQQRPTAAVCWEDMSAYILLQDCERYGITVPDDLAIVGFDGIETRIHPCRSLTTIRAPWNKVAETATDLLLDLIHGRGVAPETILPVSLVVGDTA</sequence>
<proteinExistence type="predicted"/>
<dbReference type="Pfam" id="PF13377">
    <property type="entry name" value="Peripla_BP_3"/>
    <property type="match status" value="1"/>
</dbReference>
<comment type="caution">
    <text evidence="5">The sequence shown here is derived from an EMBL/GenBank/DDBJ whole genome shotgun (WGS) entry which is preliminary data.</text>
</comment>
<feature type="domain" description="HTH lacI-type" evidence="4">
    <location>
        <begin position="12"/>
        <end position="74"/>
    </location>
</feature>
<evidence type="ECO:0000313" key="6">
    <source>
        <dbReference type="Proteomes" id="UP000287352"/>
    </source>
</evidence>
<protein>
    <submittedName>
        <fullName evidence="5">HTH-type transcriptional repressor PurR</fullName>
    </submittedName>
</protein>
<dbReference type="SMART" id="SM00354">
    <property type="entry name" value="HTH_LACI"/>
    <property type="match status" value="1"/>
</dbReference>
<dbReference type="CDD" id="cd01392">
    <property type="entry name" value="HTH_LacI"/>
    <property type="match status" value="1"/>
</dbReference>
<keyword evidence="3" id="KW-0804">Transcription</keyword>
<dbReference type="GO" id="GO:0003700">
    <property type="term" value="F:DNA-binding transcription factor activity"/>
    <property type="evidence" value="ECO:0007669"/>
    <property type="project" value="TreeGrafter"/>
</dbReference>
<evidence type="ECO:0000256" key="2">
    <source>
        <dbReference type="ARBA" id="ARBA00023125"/>
    </source>
</evidence>
<dbReference type="Pfam" id="PF00356">
    <property type="entry name" value="LacI"/>
    <property type="match status" value="1"/>
</dbReference>
<dbReference type="SUPFAM" id="SSF53822">
    <property type="entry name" value="Periplasmic binding protein-like I"/>
    <property type="match status" value="1"/>
</dbReference>
<dbReference type="InterPro" id="IPR000843">
    <property type="entry name" value="HTH_LacI"/>
</dbReference>